<keyword evidence="4" id="KW-1185">Reference proteome</keyword>
<organism evidence="3 4">
    <name type="scientific">Diversispora epigaea</name>
    <dbReference type="NCBI Taxonomy" id="1348612"/>
    <lineage>
        <taxon>Eukaryota</taxon>
        <taxon>Fungi</taxon>
        <taxon>Fungi incertae sedis</taxon>
        <taxon>Mucoromycota</taxon>
        <taxon>Glomeromycotina</taxon>
        <taxon>Glomeromycetes</taxon>
        <taxon>Diversisporales</taxon>
        <taxon>Diversisporaceae</taxon>
        <taxon>Diversispora</taxon>
    </lineage>
</organism>
<evidence type="ECO:0000259" key="2">
    <source>
        <dbReference type="PROSITE" id="PS51462"/>
    </source>
</evidence>
<sequence>MDHKQLSKGRITYFDADTRIIHDDVNCPLGALDYSYEGRSQPKCLCFNRKAKYYQQHQHETEKCNCPIESRIVEKNFGGNRCPALNCSHEGEYQYCSHNYCRKHRVYIMGYKQPCRKCQEEITLKTKKEDYENEMKNQEEEIKRTLEIESSNQEKETTEEDLMEFTIDLETDEEKENKKLREQIKQLHEEQQRIKKDSDHLKKLNKKLQEKLRTSVNFFKRKPSKSFTLITFEYLQHKRNIYEGYWYRKPSFLLIKRNTPENNENQILIQDLKEASTKIEILAKEIKKVKLVEKTVCSKEPSKSFTLITFEYLQHKRNIYEGYWYRKPSFLLIKRNTPENNENQILIQDLKEASTKIEILAKEIKKVKLVEKTVCSKEVLIFHCKDYKEEGNDYIYCPQSIINMYKALYFNEEAIRKKKEKEIKEYQELFETYQKQEKERNEEQTFNKEVFNQILAKLDITYNPEKEVKTRKKNHGRPKQYKNKRIYIHHITKTKHFKNMKFYKHWQCSGGHVEDTDISAKHAAQREVLEETGIQSELEEVEYIKTNHYYREKEWRIIHCYSLTTKKVPKLTEPREMTDWQLKKIKEVQKESVIDSLKDTFKGKQHETKIIMIEGSCETEKSTFRAWNRVPISHPDIRIIHVVKKKCKEYLTKYKKTVEILDKSFITKDLSKKIINYGSNLKKYKEKEITKEQMEVIATELEEWIRDK</sequence>
<dbReference type="OrthoDB" id="2428405at2759"/>
<reference evidence="3 4" key="1">
    <citation type="submission" date="2018-08" db="EMBL/GenBank/DDBJ databases">
        <title>Genome and evolution of the arbuscular mycorrhizal fungus Diversispora epigaea (formerly Glomus versiforme) and its bacterial endosymbionts.</title>
        <authorList>
            <person name="Sun X."/>
            <person name="Fei Z."/>
            <person name="Harrison M."/>
        </authorList>
    </citation>
    <scope>NUCLEOTIDE SEQUENCE [LARGE SCALE GENOMIC DNA]</scope>
    <source>
        <strain evidence="3 4">IT104</strain>
    </source>
</reference>
<protein>
    <recommendedName>
        <fullName evidence="2">Nudix hydrolase domain-containing protein</fullName>
    </recommendedName>
</protein>
<accession>A0A397JD82</accession>
<proteinExistence type="predicted"/>
<feature type="coiled-coil region" evidence="1">
    <location>
        <begin position="121"/>
        <end position="211"/>
    </location>
</feature>
<dbReference type="Proteomes" id="UP000266861">
    <property type="component" value="Unassembled WGS sequence"/>
</dbReference>
<dbReference type="Pfam" id="PF00293">
    <property type="entry name" value="NUDIX"/>
    <property type="match status" value="1"/>
</dbReference>
<gene>
    <name evidence="3" type="ORF">Glove_102g55</name>
</gene>
<evidence type="ECO:0000313" key="3">
    <source>
        <dbReference type="EMBL" id="RHZ82943.1"/>
    </source>
</evidence>
<evidence type="ECO:0000256" key="1">
    <source>
        <dbReference type="SAM" id="Coils"/>
    </source>
</evidence>
<dbReference type="CDD" id="cd02883">
    <property type="entry name" value="NUDIX_Hydrolase"/>
    <property type="match status" value="1"/>
</dbReference>
<dbReference type="PROSITE" id="PS51462">
    <property type="entry name" value="NUDIX"/>
    <property type="match status" value="1"/>
</dbReference>
<feature type="coiled-coil region" evidence="1">
    <location>
        <begin position="343"/>
        <end position="370"/>
    </location>
</feature>
<feature type="coiled-coil region" evidence="1">
    <location>
        <begin position="265"/>
        <end position="292"/>
    </location>
</feature>
<keyword evidence="1" id="KW-0175">Coiled coil</keyword>
<evidence type="ECO:0000313" key="4">
    <source>
        <dbReference type="Proteomes" id="UP000266861"/>
    </source>
</evidence>
<name>A0A397JD82_9GLOM</name>
<dbReference type="Gene3D" id="3.90.79.10">
    <property type="entry name" value="Nucleoside Triphosphate Pyrophosphohydrolase"/>
    <property type="match status" value="1"/>
</dbReference>
<dbReference type="InterPro" id="IPR015797">
    <property type="entry name" value="NUDIX_hydrolase-like_dom_sf"/>
</dbReference>
<dbReference type="InterPro" id="IPR000086">
    <property type="entry name" value="NUDIX_hydrolase_dom"/>
</dbReference>
<dbReference type="EMBL" id="PQFF01000095">
    <property type="protein sequence ID" value="RHZ82943.1"/>
    <property type="molecule type" value="Genomic_DNA"/>
</dbReference>
<feature type="domain" description="Nudix hydrolase" evidence="2">
    <location>
        <begin position="452"/>
        <end position="605"/>
    </location>
</feature>
<comment type="caution">
    <text evidence="3">The sequence shown here is derived from an EMBL/GenBank/DDBJ whole genome shotgun (WGS) entry which is preliminary data.</text>
</comment>
<feature type="coiled-coil region" evidence="1">
    <location>
        <begin position="416"/>
        <end position="443"/>
    </location>
</feature>
<dbReference type="AlphaFoldDB" id="A0A397JD82"/>
<dbReference type="SUPFAM" id="SSF55811">
    <property type="entry name" value="Nudix"/>
    <property type="match status" value="1"/>
</dbReference>